<keyword evidence="1 2" id="KW-0378">Hydrolase</keyword>
<dbReference type="Proteomes" id="UP001528823">
    <property type="component" value="Unassembled WGS sequence"/>
</dbReference>
<dbReference type="GO" id="GO:0016787">
    <property type="term" value="F:hydrolase activity"/>
    <property type="evidence" value="ECO:0007669"/>
    <property type="project" value="UniProtKB-KW"/>
</dbReference>
<evidence type="ECO:0000313" key="3">
    <source>
        <dbReference type="Proteomes" id="UP001528823"/>
    </source>
</evidence>
<accession>A0ABT5U302</accession>
<keyword evidence="3" id="KW-1185">Reference proteome</keyword>
<dbReference type="InterPro" id="IPR001087">
    <property type="entry name" value="GDSL"/>
</dbReference>
<proteinExistence type="predicted"/>
<sequence>MIRAIVFFLGIFPLVAFAGKQVNIHQIISFGDSLSDANNKHLISLYMNQSSNNLISVRALPPNVSGRFSNGFTWVDQLHISFWRQPSVPALKAINSTMVIEKAGENQSFQLQVNPLTGSNWSVGGAMTGDGYLADETVADGSTVISGTKVLPNVGQQISDYLAQHKQFTPTDLVLIQGGTNNLWFTLFANQGDTGTSTALKLVEHIKQLQQHGAQHILVMNIPPLYLGAWLSPFHDQAKDFVDEFNQTLANELGQLIQPQSSTNIYLMDADAFLAKVVKQIQTKGEYYHHPTATRLSNVNDSAWNWVSNEVVDKPNQYIFWDGLHPTAAVHRLLAYHAEQLLEQHGIIPAGIAK</sequence>
<name>A0ABT5U302_9GAMM</name>
<organism evidence="2 3">
    <name type="scientific">Spartinivicinus poritis</name>
    <dbReference type="NCBI Taxonomy" id="2994640"/>
    <lineage>
        <taxon>Bacteria</taxon>
        <taxon>Pseudomonadati</taxon>
        <taxon>Pseudomonadota</taxon>
        <taxon>Gammaproteobacteria</taxon>
        <taxon>Oceanospirillales</taxon>
        <taxon>Zooshikellaceae</taxon>
        <taxon>Spartinivicinus</taxon>
    </lineage>
</organism>
<protein>
    <submittedName>
        <fullName evidence="2">SGNH/GDSL hydrolase family protein</fullName>
    </submittedName>
</protein>
<reference evidence="2 3" key="1">
    <citation type="submission" date="2022-11" db="EMBL/GenBank/DDBJ databases">
        <title>Spartinivicinus poritis sp. nov., isolated from scleractinian coral Porites lutea.</title>
        <authorList>
            <person name="Zhang G."/>
            <person name="Cai L."/>
            <person name="Wei Q."/>
        </authorList>
    </citation>
    <scope>NUCLEOTIDE SEQUENCE [LARGE SCALE GENOMIC DNA]</scope>
    <source>
        <strain evidence="2 3">A2-2</strain>
    </source>
</reference>
<evidence type="ECO:0000313" key="2">
    <source>
        <dbReference type="EMBL" id="MDE1460744.1"/>
    </source>
</evidence>
<dbReference type="InterPro" id="IPR036514">
    <property type="entry name" value="SGNH_hydro_sf"/>
</dbReference>
<dbReference type="Gene3D" id="3.40.50.1110">
    <property type="entry name" value="SGNH hydrolase"/>
    <property type="match status" value="1"/>
</dbReference>
<dbReference type="EMBL" id="JAPMOU010000002">
    <property type="protein sequence ID" value="MDE1460744.1"/>
    <property type="molecule type" value="Genomic_DNA"/>
</dbReference>
<comment type="caution">
    <text evidence="2">The sequence shown here is derived from an EMBL/GenBank/DDBJ whole genome shotgun (WGS) entry which is preliminary data.</text>
</comment>
<dbReference type="PANTHER" id="PTHR45648">
    <property type="entry name" value="GDSL LIPASE/ACYLHYDROLASE FAMILY PROTEIN (AFU_ORTHOLOGUE AFUA_4G14700)"/>
    <property type="match status" value="1"/>
</dbReference>
<dbReference type="InterPro" id="IPR051058">
    <property type="entry name" value="GDSL_Est/Lipase"/>
</dbReference>
<dbReference type="SUPFAM" id="SSF52266">
    <property type="entry name" value="SGNH hydrolase"/>
    <property type="match status" value="1"/>
</dbReference>
<dbReference type="RefSeq" id="WP_274687116.1">
    <property type="nucleotide sequence ID" value="NZ_JAPMOU010000002.1"/>
</dbReference>
<dbReference type="CDD" id="cd01846">
    <property type="entry name" value="fatty_acyltransferase_like"/>
    <property type="match status" value="1"/>
</dbReference>
<gene>
    <name evidence="2" type="ORF">ORQ98_02065</name>
</gene>
<evidence type="ECO:0000256" key="1">
    <source>
        <dbReference type="ARBA" id="ARBA00022801"/>
    </source>
</evidence>
<dbReference type="PANTHER" id="PTHR45648:SF22">
    <property type="entry name" value="GDSL LIPASE_ACYLHYDROLASE FAMILY PROTEIN (AFU_ORTHOLOGUE AFUA_4G14700)"/>
    <property type="match status" value="1"/>
</dbReference>
<dbReference type="Pfam" id="PF00657">
    <property type="entry name" value="Lipase_GDSL"/>
    <property type="match status" value="1"/>
</dbReference>